<name>A0A061KMW4_ECOLX</name>
<reference evidence="4 7" key="2">
    <citation type="submission" date="2019-12" db="EMBL/GenBank/DDBJ databases">
        <title>Enteriobacteria Tanzani isolates_8377-8380.</title>
        <authorList>
            <person name="Subbiah M."/>
            <person name="Call D."/>
        </authorList>
    </citation>
    <scope>NUCLEOTIDE SEQUENCE [LARGE SCALE GENOMIC DNA]</scope>
    <source>
        <strain evidence="4 7">8379wE2</strain>
    </source>
</reference>
<dbReference type="EMBL" id="WTQT01000290">
    <property type="protein sequence ID" value="MWR39148.1"/>
    <property type="molecule type" value="Genomic_DNA"/>
</dbReference>
<protein>
    <submittedName>
        <fullName evidence="3">DUF3304 domain-containing protein</fullName>
    </submittedName>
</protein>
<evidence type="ECO:0000256" key="1">
    <source>
        <dbReference type="SAM" id="Phobius"/>
    </source>
</evidence>
<feature type="transmembrane region" description="Helical" evidence="1">
    <location>
        <begin position="24"/>
        <end position="41"/>
    </location>
</feature>
<reference evidence="2 6" key="1">
    <citation type="journal article" date="2015" name="Front. Microbiol.">
        <title>Genetic determinants of heat resistance in Escherichia coli.</title>
        <authorList>
            <person name="Mercer R.G."/>
            <person name="Zheng J."/>
            <person name="Garcia-Hernandez R."/>
            <person name="Ruan L."/>
            <person name="Ganzle M.G."/>
            <person name="McMullen L.M."/>
        </authorList>
    </citation>
    <scope>NUCLEOTIDE SEQUENCE [LARGE SCALE GENOMIC DNA]</scope>
    <source>
        <strain evidence="2 6">AW1.3</strain>
    </source>
</reference>
<dbReference type="Proteomes" id="UP000050556">
    <property type="component" value="Unassembled WGS sequence"/>
</dbReference>
<accession>A0A061KMW4</accession>
<evidence type="ECO:0000313" key="2">
    <source>
        <dbReference type="EMBL" id="KPO15706.1"/>
    </source>
</evidence>
<dbReference type="EMBL" id="JANIDP010000028">
    <property type="protein sequence ID" value="MDR6046471.1"/>
    <property type="molecule type" value="Genomic_DNA"/>
</dbReference>
<keyword evidence="1" id="KW-1133">Transmembrane helix</keyword>
<evidence type="ECO:0000313" key="5">
    <source>
        <dbReference type="EMBL" id="QMF69906.1"/>
    </source>
</evidence>
<evidence type="ECO:0000313" key="8">
    <source>
        <dbReference type="Proteomes" id="UP000512322"/>
    </source>
</evidence>
<keyword evidence="1" id="KW-0812">Transmembrane</keyword>
<dbReference type="RefSeq" id="WP_000522558.1">
    <property type="nucleotide sequence ID" value="NZ_AP027783.1"/>
</dbReference>
<dbReference type="Proteomes" id="UP000460875">
    <property type="component" value="Unassembled WGS sequence"/>
</dbReference>
<reference evidence="5 8" key="3">
    <citation type="submission" date="2020-06" db="EMBL/GenBank/DDBJ databases">
        <title>REHAB project genomes.</title>
        <authorList>
            <person name="Shaw L.P."/>
        </authorList>
    </citation>
    <scope>NUCLEOTIDE SEQUENCE [LARGE SCALE GENOMIC DNA]</scope>
    <source>
        <strain evidence="5 8">RHB30-C10</strain>
    </source>
</reference>
<evidence type="ECO:0000313" key="7">
    <source>
        <dbReference type="Proteomes" id="UP000460875"/>
    </source>
</evidence>
<dbReference type="Proteomes" id="UP001247581">
    <property type="component" value="Unassembled WGS sequence"/>
</dbReference>
<dbReference type="EMBL" id="LDYI01000049">
    <property type="protein sequence ID" value="KPO15706.1"/>
    <property type="molecule type" value="Genomic_DNA"/>
</dbReference>
<evidence type="ECO:0000313" key="4">
    <source>
        <dbReference type="EMBL" id="MWR39148.1"/>
    </source>
</evidence>
<dbReference type="PATRIC" id="fig|562.10824.peg.2380"/>
<organism evidence="2 6">
    <name type="scientific">Escherichia coli</name>
    <dbReference type="NCBI Taxonomy" id="562"/>
    <lineage>
        <taxon>Bacteria</taxon>
        <taxon>Pseudomonadati</taxon>
        <taxon>Pseudomonadota</taxon>
        <taxon>Gammaproteobacteria</taxon>
        <taxon>Enterobacterales</taxon>
        <taxon>Enterobacteriaceae</taxon>
        <taxon>Escherichia</taxon>
    </lineage>
</organism>
<dbReference type="AlphaFoldDB" id="A0A061KMW4"/>
<evidence type="ECO:0000313" key="6">
    <source>
        <dbReference type="Proteomes" id="UP000050556"/>
    </source>
</evidence>
<keyword evidence="1" id="KW-0472">Membrane</keyword>
<dbReference type="Proteomes" id="UP000512322">
    <property type="component" value="Chromosome"/>
</dbReference>
<sequence length="184" mass="20603">MGLFTQLEKFDQKLTRGYARWGRWVWRTLIVVPVLVVLWNIGQAVWGGPRGGVILEIHSEIDRPILGFSVNGVAGANAFANGGGSTTCCGDVSGDTAEVIWTLSTTRTQYNAGMRLEKRNMTLPLPKREWGEDFLHVHFMPGDKVLLGWSKDSFSPYEDLHNGGYKTRVRQDVKDKLYATGKMN</sequence>
<gene>
    <name evidence="2" type="ORF">ACU57_06590</name>
    <name evidence="4" type="ORF">GP975_13960</name>
    <name evidence="5" type="ORF">HVY77_25245</name>
    <name evidence="3" type="ORF">NQD80_11735</name>
</gene>
<evidence type="ECO:0000313" key="3">
    <source>
        <dbReference type="EMBL" id="MDR6046471.1"/>
    </source>
</evidence>
<dbReference type="EMBL" id="CP057293">
    <property type="protein sequence ID" value="QMF69906.1"/>
    <property type="molecule type" value="Genomic_DNA"/>
</dbReference>
<evidence type="ECO:0000313" key="9">
    <source>
        <dbReference type="Proteomes" id="UP001247581"/>
    </source>
</evidence>
<proteinExistence type="predicted"/>
<reference evidence="3 9" key="4">
    <citation type="submission" date="2022-07" db="EMBL/GenBank/DDBJ databases">
        <title>The wastewater resistome of Residential Aged Care Facilities indicates a role of antimicrobial stewardship in reducing resistance.</title>
        <authorList>
            <person name="Sapula S."/>
            <person name="Hart B.J."/>
            <person name="Henrietta V."/>
            <person name="Amsalu A."/>
            <person name="Jon W."/>
            <person name="Siderius N."/>
            <person name="Nguyen L."/>
            <person name="Turnidge J."/>
            <person name="Gerber C."/>
        </authorList>
    </citation>
    <scope>NUCLEOTIDE SEQUENCE [LARGE SCALE GENOMIC DNA]</scope>
    <source>
        <strain evidence="3 9">ECA685</strain>
    </source>
</reference>